<evidence type="ECO:0000256" key="7">
    <source>
        <dbReference type="ARBA" id="ARBA00038035"/>
    </source>
</evidence>
<sequence>MELFGDNKGKALKMKIRIERLDETNPTNPRSPNSNTLKTSKCPSNETKLVQNRNPMAVIRERRLPKGNLTLDLSRQDSTAGTDCCQRFSFPQLAALPTAAVPSGGEHRLSDFEKIKVLGHGNGGTVYQVRHRRTGCVYALKTLTADDALRRRQITREVEILRSTDSPTVIHCQGVMHTASGDAALLLEFMDAGSLESLLARRGIPFPESAIAGIARQVLHGLSYLHSQKIVHRDIKPGNLLVNTAGEIKIADFGVSKIMRRSLDPCVSYVGTSAYMSPERFDPDSYGGHYDAYAADVWSLGLTVLELHLGHFPLLPPGQRPDWATLMCAICFGEPPELPETASSDFRDFIGRCLQKESSKRWSVAQLLAHPFIAGWDHGESDLVFREIISPAEAPVES</sequence>
<dbReference type="GO" id="GO:0006950">
    <property type="term" value="P:response to stress"/>
    <property type="evidence" value="ECO:0007669"/>
    <property type="project" value="UniProtKB-ARBA"/>
</dbReference>
<evidence type="ECO:0000256" key="13">
    <source>
        <dbReference type="RuleBase" id="RU000304"/>
    </source>
</evidence>
<dbReference type="Pfam" id="PF00069">
    <property type="entry name" value="Pkinase"/>
    <property type="match status" value="1"/>
</dbReference>
<dbReference type="PANTHER" id="PTHR48013:SF9">
    <property type="entry name" value="DUAL SPECIFICITY MITOGEN-ACTIVATED PROTEIN KINASE KINASE 5"/>
    <property type="match status" value="1"/>
</dbReference>
<feature type="region of interest" description="Disordered" evidence="14">
    <location>
        <begin position="18"/>
        <end position="44"/>
    </location>
</feature>
<dbReference type="InterPro" id="IPR008271">
    <property type="entry name" value="Ser/Thr_kinase_AS"/>
</dbReference>
<comment type="catalytic activity">
    <reaction evidence="10">
        <text>L-threonyl-[protein] + ATP = O-phospho-L-threonyl-[protein] + ADP + H(+)</text>
        <dbReference type="Rhea" id="RHEA:46608"/>
        <dbReference type="Rhea" id="RHEA-COMP:11060"/>
        <dbReference type="Rhea" id="RHEA-COMP:11605"/>
        <dbReference type="ChEBI" id="CHEBI:15378"/>
        <dbReference type="ChEBI" id="CHEBI:30013"/>
        <dbReference type="ChEBI" id="CHEBI:30616"/>
        <dbReference type="ChEBI" id="CHEBI:61977"/>
        <dbReference type="ChEBI" id="CHEBI:456216"/>
        <dbReference type="EC" id="2.7.12.2"/>
    </reaction>
</comment>
<protein>
    <recommendedName>
        <fullName evidence="8">mitogen-activated protein kinase kinase</fullName>
        <ecNumber evidence="8">2.7.12.2</ecNumber>
    </recommendedName>
</protein>
<feature type="compositionally biased region" description="Low complexity" evidence="14">
    <location>
        <begin position="24"/>
        <end position="36"/>
    </location>
</feature>
<evidence type="ECO:0000256" key="11">
    <source>
        <dbReference type="ARBA" id="ARBA00051693"/>
    </source>
</evidence>
<keyword evidence="2" id="KW-0597">Phosphoprotein</keyword>
<evidence type="ECO:0000256" key="12">
    <source>
        <dbReference type="PROSITE-ProRule" id="PRU10141"/>
    </source>
</evidence>
<comment type="similarity">
    <text evidence="7">Belongs to the protein kinase superfamily. STE Ser/Thr protein kinase family. MAP kinase kinase subfamily.</text>
</comment>
<feature type="domain" description="Protein kinase" evidence="15">
    <location>
        <begin position="112"/>
        <end position="373"/>
    </location>
</feature>
<evidence type="ECO:0000256" key="8">
    <source>
        <dbReference type="ARBA" id="ARBA00038999"/>
    </source>
</evidence>
<dbReference type="Gene3D" id="3.30.200.20">
    <property type="entry name" value="Phosphorylase Kinase, domain 1"/>
    <property type="match status" value="1"/>
</dbReference>
<keyword evidence="3" id="KW-0808">Transferase</keyword>
<dbReference type="Proteomes" id="UP001552299">
    <property type="component" value="Unassembled WGS sequence"/>
</dbReference>
<evidence type="ECO:0000256" key="2">
    <source>
        <dbReference type="ARBA" id="ARBA00022553"/>
    </source>
</evidence>
<organism evidence="16 17">
    <name type="scientific">Dendrobium thyrsiflorum</name>
    <name type="common">Pinecone-like raceme dendrobium</name>
    <name type="synonym">Orchid</name>
    <dbReference type="NCBI Taxonomy" id="117978"/>
    <lineage>
        <taxon>Eukaryota</taxon>
        <taxon>Viridiplantae</taxon>
        <taxon>Streptophyta</taxon>
        <taxon>Embryophyta</taxon>
        <taxon>Tracheophyta</taxon>
        <taxon>Spermatophyta</taxon>
        <taxon>Magnoliopsida</taxon>
        <taxon>Liliopsida</taxon>
        <taxon>Asparagales</taxon>
        <taxon>Orchidaceae</taxon>
        <taxon>Epidendroideae</taxon>
        <taxon>Malaxideae</taxon>
        <taxon>Dendrobiinae</taxon>
        <taxon>Dendrobium</taxon>
    </lineage>
</organism>
<dbReference type="InterPro" id="IPR017441">
    <property type="entry name" value="Protein_kinase_ATP_BS"/>
</dbReference>
<dbReference type="GO" id="GO:0004674">
    <property type="term" value="F:protein serine/threonine kinase activity"/>
    <property type="evidence" value="ECO:0007669"/>
    <property type="project" value="UniProtKB-KW"/>
</dbReference>
<dbReference type="GO" id="GO:0004708">
    <property type="term" value="F:MAP kinase kinase activity"/>
    <property type="evidence" value="ECO:0007669"/>
    <property type="project" value="UniProtKB-EC"/>
</dbReference>
<name>A0ABD0V3E2_DENTH</name>
<keyword evidence="5" id="KW-0418">Kinase</keyword>
<dbReference type="EMBL" id="JANQDX010000010">
    <property type="protein sequence ID" value="KAL0917157.1"/>
    <property type="molecule type" value="Genomic_DNA"/>
</dbReference>
<proteinExistence type="inferred from homology"/>
<comment type="catalytic activity">
    <reaction evidence="9">
        <text>L-seryl-[protein] + ATP = O-phospho-L-seryl-[protein] + ADP + H(+)</text>
        <dbReference type="Rhea" id="RHEA:17989"/>
        <dbReference type="Rhea" id="RHEA-COMP:9863"/>
        <dbReference type="Rhea" id="RHEA-COMP:11604"/>
        <dbReference type="ChEBI" id="CHEBI:15378"/>
        <dbReference type="ChEBI" id="CHEBI:29999"/>
        <dbReference type="ChEBI" id="CHEBI:30616"/>
        <dbReference type="ChEBI" id="CHEBI:83421"/>
        <dbReference type="ChEBI" id="CHEBI:456216"/>
        <dbReference type="EC" id="2.7.12.2"/>
    </reaction>
</comment>
<keyword evidence="6 12" id="KW-0067">ATP-binding</keyword>
<evidence type="ECO:0000259" key="15">
    <source>
        <dbReference type="PROSITE" id="PS50011"/>
    </source>
</evidence>
<evidence type="ECO:0000256" key="6">
    <source>
        <dbReference type="ARBA" id="ARBA00022840"/>
    </source>
</evidence>
<evidence type="ECO:0000313" key="17">
    <source>
        <dbReference type="Proteomes" id="UP001552299"/>
    </source>
</evidence>
<evidence type="ECO:0000256" key="9">
    <source>
        <dbReference type="ARBA" id="ARBA00049014"/>
    </source>
</evidence>
<dbReference type="InterPro" id="IPR000719">
    <property type="entry name" value="Prot_kinase_dom"/>
</dbReference>
<dbReference type="CDD" id="cd06623">
    <property type="entry name" value="PKc_MAPKK_plant_like"/>
    <property type="match status" value="1"/>
</dbReference>
<dbReference type="PROSITE" id="PS00108">
    <property type="entry name" value="PROTEIN_KINASE_ST"/>
    <property type="match status" value="1"/>
</dbReference>
<keyword evidence="1 13" id="KW-0723">Serine/threonine-protein kinase</keyword>
<evidence type="ECO:0000256" key="1">
    <source>
        <dbReference type="ARBA" id="ARBA00022527"/>
    </source>
</evidence>
<comment type="catalytic activity">
    <reaction evidence="11">
        <text>L-tyrosyl-[protein] + ATP = O-phospho-L-tyrosyl-[protein] + ADP + H(+)</text>
        <dbReference type="Rhea" id="RHEA:10596"/>
        <dbReference type="Rhea" id="RHEA-COMP:10136"/>
        <dbReference type="Rhea" id="RHEA-COMP:20101"/>
        <dbReference type="ChEBI" id="CHEBI:15378"/>
        <dbReference type="ChEBI" id="CHEBI:30616"/>
        <dbReference type="ChEBI" id="CHEBI:46858"/>
        <dbReference type="ChEBI" id="CHEBI:61978"/>
        <dbReference type="ChEBI" id="CHEBI:456216"/>
        <dbReference type="EC" id="2.7.12.2"/>
    </reaction>
</comment>
<dbReference type="GO" id="GO:0051707">
    <property type="term" value="P:response to other organism"/>
    <property type="evidence" value="ECO:0007669"/>
    <property type="project" value="UniProtKB-ARBA"/>
</dbReference>
<dbReference type="PROSITE" id="PS50011">
    <property type="entry name" value="PROTEIN_KINASE_DOM"/>
    <property type="match status" value="1"/>
</dbReference>
<accession>A0ABD0V3E2</accession>
<keyword evidence="17" id="KW-1185">Reference proteome</keyword>
<evidence type="ECO:0000256" key="5">
    <source>
        <dbReference type="ARBA" id="ARBA00022777"/>
    </source>
</evidence>
<gene>
    <name evidence="16" type="ORF">M5K25_012204</name>
</gene>
<evidence type="ECO:0000256" key="3">
    <source>
        <dbReference type="ARBA" id="ARBA00022679"/>
    </source>
</evidence>
<dbReference type="AlphaFoldDB" id="A0ABD0V3E2"/>
<evidence type="ECO:0000313" key="16">
    <source>
        <dbReference type="EMBL" id="KAL0917157.1"/>
    </source>
</evidence>
<dbReference type="SUPFAM" id="SSF56112">
    <property type="entry name" value="Protein kinase-like (PK-like)"/>
    <property type="match status" value="1"/>
</dbReference>
<dbReference type="GO" id="GO:0005524">
    <property type="term" value="F:ATP binding"/>
    <property type="evidence" value="ECO:0007669"/>
    <property type="project" value="UniProtKB-UniRule"/>
</dbReference>
<dbReference type="PROSITE" id="PS00107">
    <property type="entry name" value="PROTEIN_KINASE_ATP"/>
    <property type="match status" value="1"/>
</dbReference>
<dbReference type="EC" id="2.7.12.2" evidence="8"/>
<dbReference type="FunFam" id="1.10.510.10:FF:000350">
    <property type="entry name" value="Mitogen-activated protein kinase 2"/>
    <property type="match status" value="1"/>
</dbReference>
<dbReference type="SMART" id="SM00220">
    <property type="entry name" value="S_TKc"/>
    <property type="match status" value="1"/>
</dbReference>
<comment type="caution">
    <text evidence="16">The sequence shown here is derived from an EMBL/GenBank/DDBJ whole genome shotgun (WGS) entry which is preliminary data.</text>
</comment>
<evidence type="ECO:0000256" key="10">
    <source>
        <dbReference type="ARBA" id="ARBA00049299"/>
    </source>
</evidence>
<evidence type="ECO:0000256" key="14">
    <source>
        <dbReference type="SAM" id="MobiDB-lite"/>
    </source>
</evidence>
<dbReference type="Gene3D" id="1.10.510.10">
    <property type="entry name" value="Transferase(Phosphotransferase) domain 1"/>
    <property type="match status" value="1"/>
</dbReference>
<reference evidence="16 17" key="1">
    <citation type="journal article" date="2024" name="Plant Biotechnol. J.">
        <title>Dendrobium thyrsiflorum genome and its molecular insights into genes involved in important horticultural traits.</title>
        <authorList>
            <person name="Chen B."/>
            <person name="Wang J.Y."/>
            <person name="Zheng P.J."/>
            <person name="Li K.L."/>
            <person name="Liang Y.M."/>
            <person name="Chen X.F."/>
            <person name="Zhang C."/>
            <person name="Zhao X."/>
            <person name="He X."/>
            <person name="Zhang G.Q."/>
            <person name="Liu Z.J."/>
            <person name="Xu Q."/>
        </authorList>
    </citation>
    <scope>NUCLEOTIDE SEQUENCE [LARGE SCALE GENOMIC DNA]</scope>
    <source>
        <strain evidence="16">GZMU011</strain>
    </source>
</reference>
<feature type="binding site" evidence="12">
    <location>
        <position position="141"/>
    </location>
    <ligand>
        <name>ATP</name>
        <dbReference type="ChEBI" id="CHEBI:30616"/>
    </ligand>
</feature>
<dbReference type="PANTHER" id="PTHR48013">
    <property type="entry name" value="DUAL SPECIFICITY MITOGEN-ACTIVATED PROTEIN KINASE KINASE 5-RELATED"/>
    <property type="match status" value="1"/>
</dbReference>
<dbReference type="InterPro" id="IPR011009">
    <property type="entry name" value="Kinase-like_dom_sf"/>
</dbReference>
<keyword evidence="4 12" id="KW-0547">Nucleotide-binding</keyword>
<evidence type="ECO:0000256" key="4">
    <source>
        <dbReference type="ARBA" id="ARBA00022741"/>
    </source>
</evidence>